<dbReference type="Gene3D" id="3.30.460.10">
    <property type="entry name" value="Beta Polymerase, domain 2"/>
    <property type="match status" value="2"/>
</dbReference>
<feature type="domain" description="PII-uridylyltransferase/Glutamine-synthetase adenylyltransferase" evidence="9">
    <location>
        <begin position="402"/>
        <end position="539"/>
    </location>
</feature>
<dbReference type="Proteomes" id="UP001281731">
    <property type="component" value="Unassembled WGS sequence"/>
</dbReference>
<evidence type="ECO:0000313" key="11">
    <source>
        <dbReference type="Proteomes" id="UP001281731"/>
    </source>
</evidence>
<name>A0AAW9HYD3_9ACTO</name>
<feature type="domain" description="Glutamate-ammonia ligase adenylyltransferase repeated" evidence="8">
    <location>
        <begin position="645"/>
        <end position="880"/>
    </location>
</feature>
<dbReference type="SUPFAM" id="SSF81301">
    <property type="entry name" value="Nucleotidyltransferase"/>
    <property type="match status" value="2"/>
</dbReference>
<evidence type="ECO:0000256" key="4">
    <source>
        <dbReference type="ARBA" id="ARBA00022840"/>
    </source>
</evidence>
<evidence type="ECO:0000256" key="2">
    <source>
        <dbReference type="ARBA" id="ARBA00022695"/>
    </source>
</evidence>
<feature type="domain" description="Glutamate-ammonia ligase adenylyltransferase repeated" evidence="8">
    <location>
        <begin position="135"/>
        <end position="379"/>
    </location>
</feature>
<dbReference type="GO" id="GO:0047388">
    <property type="term" value="F:[glutamine synthetase]-adenylyl-L-tyrosine phosphorylase activity"/>
    <property type="evidence" value="ECO:0007669"/>
    <property type="project" value="UniProtKB-EC"/>
</dbReference>
<keyword evidence="2 10" id="KW-0548">Nucleotidyltransferase</keyword>
<evidence type="ECO:0000259" key="9">
    <source>
        <dbReference type="Pfam" id="PF08335"/>
    </source>
</evidence>
<dbReference type="GO" id="GO:0005524">
    <property type="term" value="F:ATP binding"/>
    <property type="evidence" value="ECO:0007669"/>
    <property type="project" value="UniProtKB-KW"/>
</dbReference>
<dbReference type="GO" id="GO:0008882">
    <property type="term" value="F:[glutamate-ammonia-ligase] adenylyltransferase activity"/>
    <property type="evidence" value="ECO:0007669"/>
    <property type="project" value="UniProtKB-EC"/>
</dbReference>
<dbReference type="InterPro" id="IPR023057">
    <property type="entry name" value="GlnE"/>
</dbReference>
<protein>
    <submittedName>
        <fullName evidence="10">Bifunctional [glutamine synthetase] adenylyltransferase/[glutamine synthetase]-adenylyl-L-tyrosine phosphorylase</fullName>
        <ecNumber evidence="10">2.7.7.42</ecNumber>
        <ecNumber evidence="10">2.7.7.89</ecNumber>
    </submittedName>
</protein>
<dbReference type="PANTHER" id="PTHR30621:SF0">
    <property type="entry name" value="BIFUNCTIONAL GLUTAMINE SYNTHETASE ADENYLYLTRANSFERASE_ADENYLYL-REMOVING ENZYME"/>
    <property type="match status" value="1"/>
</dbReference>
<gene>
    <name evidence="10" type="ORF">R6G80_06800</name>
</gene>
<keyword evidence="1 10" id="KW-0808">Transferase</keyword>
<feature type="domain" description="PII-uridylyltransferase/Glutamine-synthetase adenylyltransferase" evidence="9">
    <location>
        <begin position="919"/>
        <end position="1044"/>
    </location>
</feature>
<dbReference type="Gene3D" id="1.20.120.330">
    <property type="entry name" value="Nucleotidyltransferases domain 2"/>
    <property type="match status" value="2"/>
</dbReference>
<accession>A0AAW9HYD3</accession>
<dbReference type="SUPFAM" id="SSF81593">
    <property type="entry name" value="Nucleotidyltransferase substrate binding subunit/domain"/>
    <property type="match status" value="2"/>
</dbReference>
<evidence type="ECO:0000313" key="10">
    <source>
        <dbReference type="EMBL" id="MDY5155427.1"/>
    </source>
</evidence>
<dbReference type="GO" id="GO:0000820">
    <property type="term" value="P:regulation of glutamine family amino acid metabolic process"/>
    <property type="evidence" value="ECO:0007669"/>
    <property type="project" value="TreeGrafter"/>
</dbReference>
<evidence type="ECO:0000256" key="6">
    <source>
        <dbReference type="ARBA" id="ARBA00023268"/>
    </source>
</evidence>
<dbReference type="InterPro" id="IPR043519">
    <property type="entry name" value="NT_sf"/>
</dbReference>
<evidence type="ECO:0000256" key="3">
    <source>
        <dbReference type="ARBA" id="ARBA00022741"/>
    </source>
</evidence>
<dbReference type="InterPro" id="IPR005190">
    <property type="entry name" value="GlnE_rpt_dom"/>
</dbReference>
<dbReference type="GO" id="GO:0005829">
    <property type="term" value="C:cytosol"/>
    <property type="evidence" value="ECO:0007669"/>
    <property type="project" value="TreeGrafter"/>
</dbReference>
<dbReference type="EC" id="2.7.7.42" evidence="10"/>
<evidence type="ECO:0000256" key="7">
    <source>
        <dbReference type="SAM" id="MobiDB-lite"/>
    </source>
</evidence>
<comment type="caution">
    <text evidence="10">The sequence shown here is derived from an EMBL/GenBank/DDBJ whole genome shotgun (WGS) entry which is preliminary data.</text>
</comment>
<proteinExistence type="predicted"/>
<dbReference type="Pfam" id="PF08335">
    <property type="entry name" value="GlnD_UR_UTase"/>
    <property type="match status" value="2"/>
</dbReference>
<evidence type="ECO:0000256" key="1">
    <source>
        <dbReference type="ARBA" id="ARBA00022679"/>
    </source>
</evidence>
<keyword evidence="5" id="KW-0460">Magnesium</keyword>
<dbReference type="Pfam" id="PF03710">
    <property type="entry name" value="GlnE"/>
    <property type="match status" value="2"/>
</dbReference>
<dbReference type="CDD" id="cd05401">
    <property type="entry name" value="NT_GlnE_GlnD_like"/>
    <property type="match status" value="2"/>
</dbReference>
<dbReference type="NCBIfam" id="NF010707">
    <property type="entry name" value="PRK14109.1"/>
    <property type="match status" value="1"/>
</dbReference>
<evidence type="ECO:0000259" key="8">
    <source>
        <dbReference type="Pfam" id="PF03710"/>
    </source>
</evidence>
<dbReference type="InterPro" id="IPR013546">
    <property type="entry name" value="PII_UdlTrfase/GS_AdlTrfase"/>
</dbReference>
<dbReference type="AlphaFoldDB" id="A0AAW9HYD3"/>
<feature type="region of interest" description="Disordered" evidence="7">
    <location>
        <begin position="1"/>
        <end position="25"/>
    </location>
</feature>
<organism evidence="10 11">
    <name type="scientific">Actinotignum urinale</name>
    <dbReference type="NCBI Taxonomy" id="190146"/>
    <lineage>
        <taxon>Bacteria</taxon>
        <taxon>Bacillati</taxon>
        <taxon>Actinomycetota</taxon>
        <taxon>Actinomycetes</taxon>
        <taxon>Actinomycetales</taxon>
        <taxon>Actinomycetaceae</taxon>
        <taxon>Actinotignum</taxon>
    </lineage>
</organism>
<keyword evidence="4" id="KW-0067">ATP-binding</keyword>
<dbReference type="RefSeq" id="WP_320756664.1">
    <property type="nucleotide sequence ID" value="NZ_JAWNGC010000008.1"/>
</dbReference>
<dbReference type="EC" id="2.7.7.89" evidence="10"/>
<dbReference type="PANTHER" id="PTHR30621">
    <property type="entry name" value="GLUTAMINE SYNTHETASE ADENYLYLTRANSFERASE"/>
    <property type="match status" value="1"/>
</dbReference>
<evidence type="ECO:0000256" key="5">
    <source>
        <dbReference type="ARBA" id="ARBA00022842"/>
    </source>
</evidence>
<keyword evidence="3" id="KW-0547">Nucleotide-binding</keyword>
<reference evidence="10" key="1">
    <citation type="submission" date="2023-10" db="EMBL/GenBank/DDBJ databases">
        <title>Whole Genome based description of the genera Actinobaculum and Actinotignum reveals a complex phylogenetic relationship within the species included in the genus Actinotignum.</title>
        <authorList>
            <person name="Jensen C.S."/>
            <person name="Dargis R."/>
            <person name="Kemp M."/>
            <person name="Christensen J.J."/>
        </authorList>
    </citation>
    <scope>NUCLEOTIDE SEQUENCE</scope>
    <source>
        <strain evidence="10">SLA_B511</strain>
    </source>
</reference>
<dbReference type="EMBL" id="JAWNGC010000008">
    <property type="protein sequence ID" value="MDY5155427.1"/>
    <property type="molecule type" value="Genomic_DNA"/>
</dbReference>
<keyword evidence="6" id="KW-0511">Multifunctional enzyme</keyword>
<sequence>MRLSEPGRPNRGIPGSQGRSTLRPQLRSAGFTDIDSSEKLFNDPGILAWNVTPHSFAHCAYPDQALRELLRIPFPSPTQETSNPSITLTPERTAGKGAEFHVAEAVVKVNPQQETPQEECLRTSCNETFDTQATQRLLAVLGSSRALADHIVQHPESLAVFCEEFPEVKAPIVVEEKTLEQWQGEEKRLMREAIETAPETIELRDALRAHYFNRVLRIASYDMNAPDPTLIMPLICGRLSALAGAALEGALAIADANLRGSRQLPIHPPEDLAVIALGKTGAWELNYVSDVDVIYVGNSEDTDRATLLAMEIAKILSAPSNEPALWTVDTALRPEGKAGPLVRTLASHVEYYKKWGASWEYQALLKARAVAGNTQLGTAYIQAIQPFVWQAASRPNFVQDARKMRARVEQNLGREDARNIKLGRGGLRDVEFTVQLLQLVHGRADERIRVTTTTRALEALGKAGYMSRRVVQEFDSHYRWLRCVEHRLQIGRLRRNPLLPVKEDQLRVLARSMRLGTGGEFVTELERRRHAVRTLHRDTFYRPLLPEAAKLSPEDISLNAEAAQDRLEAIGYKDPRGAMLHIDVLTRGTSRTAMIARQLIPVMLGWFAEGADSDAGLLAFRVLSEKMGGTGWYMRELRDGGPVAKRLAHILSTSQYLAEAIPELPESVAWLEDDKHLHPPSRDQLVTELKAMIDRRSTPESIAQAGRYLRRREMMREAMAQTLGLSSVENIHEGLSLGIEIAVIAAYHAARMQMPVASCEAGSLTPMAVIGMGSFGAKECGYYSDADLFFVYDCPKNCRQCAKYAGEIAQQTLKLLSSLGEEPSLNVDAGLRPEGKSGPLARSMHSFRDYYEQWAKTWEFQALLKARHVAGDDNLGKRFMELIDPYRYPEICDGERIINVRKMKIRVEKERIPGGVPARDHMKLGPGGMLDVEWTVQLFQMMHGARVPELRTTSTLRALSALKEHKIIDEETYMVLYRAWSLSATLRDARFLATGKTGKRMEAMPTHPGELQRVVSILNFPTSRELLEERARAVRLARTKVVELFFGYTSQSEDS</sequence>